<dbReference type="RefSeq" id="XP_056030234.1">
    <property type="nucleotide sequence ID" value="XM_056173376.1"/>
</dbReference>
<feature type="chain" id="PRO_5040994391" evidence="1">
    <location>
        <begin position="18"/>
        <end position="171"/>
    </location>
</feature>
<gene>
    <name evidence="2" type="ORF">T069G_06166</name>
</gene>
<comment type="caution">
    <text evidence="2">The sequence shown here is derived from an EMBL/GenBank/DDBJ whole genome shotgun (WGS) entry which is preliminary data.</text>
</comment>
<feature type="signal peptide" evidence="1">
    <location>
        <begin position="1"/>
        <end position="17"/>
    </location>
</feature>
<reference evidence="2" key="1">
    <citation type="submission" date="2022-09" db="EMBL/GenBank/DDBJ databases">
        <title>Chromosome-level assembly of Trichoderma breve T069, a fungus used in development of biopesticide product.</title>
        <authorList>
            <person name="Lin R."/>
            <person name="Liu T."/>
        </authorList>
    </citation>
    <scope>NUCLEOTIDE SEQUENCE</scope>
    <source>
        <strain evidence="2">T069</strain>
    </source>
</reference>
<dbReference type="GeneID" id="80868064"/>
<keyword evidence="3" id="KW-1185">Reference proteome</keyword>
<name>A0A9W9BJV1_9HYPO</name>
<dbReference type="AlphaFoldDB" id="A0A9W9BJV1"/>
<evidence type="ECO:0000256" key="1">
    <source>
        <dbReference type="SAM" id="SignalP"/>
    </source>
</evidence>
<evidence type="ECO:0000313" key="2">
    <source>
        <dbReference type="EMBL" id="KAJ4861178.1"/>
    </source>
</evidence>
<dbReference type="Proteomes" id="UP001140511">
    <property type="component" value="Unassembled WGS sequence"/>
</dbReference>
<proteinExistence type="predicted"/>
<protein>
    <submittedName>
        <fullName evidence="2">Uncharacterized protein</fullName>
    </submittedName>
</protein>
<sequence length="171" mass="17913">MGPFYLISILFISLGTAIPIIPRDNNGIIDGLLAIVKDATGVDLTPHDAGVLGSVNGAIGGLLNDGPKSILTILAGAEPVFDEVKSVLGIQDPRSLEEIVVSLKEAGNENFDQICQLLDTFRREHKDPAGGTIDSLSVGNMPSLDLTSFIDSMINLVGLQCPSGAAADRNM</sequence>
<keyword evidence="1" id="KW-0732">Signal</keyword>
<dbReference type="EMBL" id="JAOPEN010000003">
    <property type="protein sequence ID" value="KAJ4861178.1"/>
    <property type="molecule type" value="Genomic_DNA"/>
</dbReference>
<organism evidence="2 3">
    <name type="scientific">Trichoderma breve</name>
    <dbReference type="NCBI Taxonomy" id="2034170"/>
    <lineage>
        <taxon>Eukaryota</taxon>
        <taxon>Fungi</taxon>
        <taxon>Dikarya</taxon>
        <taxon>Ascomycota</taxon>
        <taxon>Pezizomycotina</taxon>
        <taxon>Sordariomycetes</taxon>
        <taxon>Hypocreomycetidae</taxon>
        <taxon>Hypocreales</taxon>
        <taxon>Hypocreaceae</taxon>
        <taxon>Trichoderma</taxon>
    </lineage>
</organism>
<accession>A0A9W9BJV1</accession>
<evidence type="ECO:0000313" key="3">
    <source>
        <dbReference type="Proteomes" id="UP001140511"/>
    </source>
</evidence>